<keyword evidence="3" id="KW-1185">Reference proteome</keyword>
<organism evidence="2 3">
    <name type="scientific">Methylovulum psychrotolerans</name>
    <dbReference type="NCBI Taxonomy" id="1704499"/>
    <lineage>
        <taxon>Bacteria</taxon>
        <taxon>Pseudomonadati</taxon>
        <taxon>Pseudomonadota</taxon>
        <taxon>Gammaproteobacteria</taxon>
        <taxon>Methylococcales</taxon>
        <taxon>Methylococcaceae</taxon>
        <taxon>Methylovulum</taxon>
    </lineage>
</organism>
<dbReference type="EMBL" id="CP022129">
    <property type="protein sequence ID" value="ASF48418.1"/>
    <property type="molecule type" value="Genomic_DNA"/>
</dbReference>
<reference evidence="2 3" key="1">
    <citation type="submission" date="2017-06" db="EMBL/GenBank/DDBJ databases">
        <title>Genome Sequencing of the methanotroph Methylovulum psychrotolerants str. HV10-M2 isolated from a high-altitude environment.</title>
        <authorList>
            <person name="Mateos-Rivera A."/>
        </authorList>
    </citation>
    <scope>NUCLEOTIDE SEQUENCE [LARGE SCALE GENOMIC DNA]</scope>
    <source>
        <strain evidence="2 3">HV10_M2</strain>
    </source>
</reference>
<name>A0A1Z4C4J2_9GAMM</name>
<dbReference type="Pfam" id="PF13276">
    <property type="entry name" value="HTH_21"/>
    <property type="match status" value="1"/>
</dbReference>
<evidence type="ECO:0000313" key="3">
    <source>
        <dbReference type="Proteomes" id="UP000197019"/>
    </source>
</evidence>
<dbReference type="Proteomes" id="UP000197019">
    <property type="component" value="Chromosome"/>
</dbReference>
<dbReference type="AlphaFoldDB" id="A0A1Z4C4J2"/>
<feature type="domain" description="HTH-like" evidence="1">
    <location>
        <begin position="45"/>
        <end position="91"/>
    </location>
</feature>
<dbReference type="InterPro" id="IPR050900">
    <property type="entry name" value="Transposase_IS3/IS150/IS904"/>
</dbReference>
<sequence length="133" mass="14803">MRYGFIQGQQKTYPVTVLCKVMSVSTSAYYDWAKQPTDTGKILEKQKLRERAQTLFDASKRSYGSRRLSDGLKKAGFPVGRYKARRVMAELSSSGFSSIVYLAVHDFKCPDGLLLMSNFCCLPGRAGGFPIIG</sequence>
<dbReference type="PANTHER" id="PTHR46889">
    <property type="entry name" value="TRANSPOSASE INSF FOR INSERTION SEQUENCE IS3B-RELATED"/>
    <property type="match status" value="1"/>
</dbReference>
<evidence type="ECO:0000313" key="2">
    <source>
        <dbReference type="EMBL" id="ASF48418.1"/>
    </source>
</evidence>
<accession>A0A1Z4C4J2</accession>
<dbReference type="KEGG" id="mpsy:CEK71_21435"/>
<proteinExistence type="predicted"/>
<protein>
    <recommendedName>
        <fullName evidence="1">HTH-like domain-containing protein</fullName>
    </recommendedName>
</protein>
<evidence type="ECO:0000259" key="1">
    <source>
        <dbReference type="Pfam" id="PF13276"/>
    </source>
</evidence>
<dbReference type="InterPro" id="IPR025948">
    <property type="entry name" value="HTH-like_dom"/>
</dbReference>
<dbReference type="PANTHER" id="PTHR46889:SF4">
    <property type="entry name" value="TRANSPOSASE INSO FOR INSERTION SEQUENCE ELEMENT IS911B-RELATED"/>
    <property type="match status" value="1"/>
</dbReference>
<gene>
    <name evidence="2" type="ORF">CEK71_21435</name>
</gene>